<keyword evidence="6 9" id="KW-0238">DNA-binding</keyword>
<dbReference type="InterPro" id="IPR024187">
    <property type="entry name" value="Sig_transdc_resp-reg_cit/mal"/>
</dbReference>
<evidence type="ECO:0000256" key="10">
    <source>
        <dbReference type="PROSITE-ProRule" id="PRU00169"/>
    </source>
</evidence>
<comment type="subcellular location">
    <subcellularLocation>
        <location evidence="1 9">Cytoplasm</location>
    </subcellularLocation>
</comment>
<evidence type="ECO:0000259" key="11">
    <source>
        <dbReference type="PROSITE" id="PS50110"/>
    </source>
</evidence>
<dbReference type="Pfam" id="PF04703">
    <property type="entry name" value="FaeA"/>
    <property type="match status" value="1"/>
</dbReference>
<keyword evidence="3 10" id="KW-0597">Phosphoprotein</keyword>
<keyword evidence="4 9" id="KW-0902">Two-component regulatory system</keyword>
<sequence length="237" mass="26844">MINVVLIEDDLMVQEVNRKFVEKIDGFSVAGIASNGMEGMRVIRDIQPDLVIMDMYMPEQDGLKTLRQIRSEGMDIDLIAVTAASDMDTVRGFLQNGAFDYIMKPFKFERIEQALLKYKTYHQKKEKSVRLNQAELDQFLHQHHFDSSDITALKTSDEVPKGLNTVTLGKIISFLDEQSEAVSAEDVAEGIGLARVTARRYLDHLEKIGKITIHITYGGVGRPVNRYKLKVRNLAPE</sequence>
<keyword evidence="5 9" id="KW-0805">Transcription regulation</keyword>
<dbReference type="InterPro" id="IPR001789">
    <property type="entry name" value="Sig_transdc_resp-reg_receiver"/>
</dbReference>
<dbReference type="SUPFAM" id="SSF52172">
    <property type="entry name" value="CheY-like"/>
    <property type="match status" value="1"/>
</dbReference>
<keyword evidence="7 9" id="KW-0010">Activator</keyword>
<evidence type="ECO:0000256" key="3">
    <source>
        <dbReference type="ARBA" id="ARBA00022553"/>
    </source>
</evidence>
<proteinExistence type="predicted"/>
<dbReference type="PROSITE" id="PS50110">
    <property type="entry name" value="RESPONSE_REGULATORY"/>
    <property type="match status" value="1"/>
</dbReference>
<dbReference type="InterPro" id="IPR036388">
    <property type="entry name" value="WH-like_DNA-bd_sf"/>
</dbReference>
<evidence type="ECO:0000256" key="5">
    <source>
        <dbReference type="ARBA" id="ARBA00023015"/>
    </source>
</evidence>
<feature type="domain" description="Response regulatory" evidence="11">
    <location>
        <begin position="3"/>
        <end position="119"/>
    </location>
</feature>
<dbReference type="Gene3D" id="3.40.50.2300">
    <property type="match status" value="1"/>
</dbReference>
<dbReference type="SUPFAM" id="SSF46785">
    <property type="entry name" value="Winged helix' DNA-binding domain"/>
    <property type="match status" value="1"/>
</dbReference>
<dbReference type="RefSeq" id="WP_379745497.1">
    <property type="nucleotide sequence ID" value="NZ_JBHTCP010000002.1"/>
</dbReference>
<keyword evidence="2 9" id="KW-0963">Cytoplasm</keyword>
<keyword evidence="8 9" id="KW-0804">Transcription</keyword>
<evidence type="ECO:0000256" key="1">
    <source>
        <dbReference type="ARBA" id="ARBA00004496"/>
    </source>
</evidence>
<evidence type="ECO:0000256" key="8">
    <source>
        <dbReference type="ARBA" id="ARBA00023163"/>
    </source>
</evidence>
<dbReference type="InterPro" id="IPR036390">
    <property type="entry name" value="WH_DNA-bd_sf"/>
</dbReference>
<dbReference type="SMART" id="SM00448">
    <property type="entry name" value="REC"/>
    <property type="match status" value="1"/>
</dbReference>
<dbReference type="CDD" id="cd19925">
    <property type="entry name" value="REC_citrate_TCS"/>
    <property type="match status" value="1"/>
</dbReference>
<dbReference type="Gene3D" id="1.10.10.10">
    <property type="entry name" value="Winged helix-like DNA-binding domain superfamily/Winged helix DNA-binding domain"/>
    <property type="match status" value="1"/>
</dbReference>
<evidence type="ECO:0000256" key="2">
    <source>
        <dbReference type="ARBA" id="ARBA00022490"/>
    </source>
</evidence>
<dbReference type="InterPro" id="IPR051271">
    <property type="entry name" value="2C-system_Tx_regulators"/>
</dbReference>
<accession>A0ABW2NKH0</accession>
<dbReference type="PIRSF" id="PIRSF006171">
    <property type="entry name" value="RR_citrat_malat"/>
    <property type="match status" value="1"/>
</dbReference>
<name>A0ABW2NKH0_9BACL</name>
<reference evidence="13" key="1">
    <citation type="journal article" date="2019" name="Int. J. Syst. Evol. Microbiol.">
        <title>The Global Catalogue of Microorganisms (GCM) 10K type strain sequencing project: providing services to taxonomists for standard genome sequencing and annotation.</title>
        <authorList>
            <consortium name="The Broad Institute Genomics Platform"/>
            <consortium name="The Broad Institute Genome Sequencing Center for Infectious Disease"/>
            <person name="Wu L."/>
            <person name="Ma J."/>
        </authorList>
    </citation>
    <scope>NUCLEOTIDE SEQUENCE [LARGE SCALE GENOMIC DNA]</scope>
    <source>
        <strain evidence="13">NBRC 106396</strain>
    </source>
</reference>
<evidence type="ECO:0000313" key="12">
    <source>
        <dbReference type="EMBL" id="MFC7370302.1"/>
    </source>
</evidence>
<organism evidence="12 13">
    <name type="scientific">Fictibacillus iocasae</name>
    <dbReference type="NCBI Taxonomy" id="2715437"/>
    <lineage>
        <taxon>Bacteria</taxon>
        <taxon>Bacillati</taxon>
        <taxon>Bacillota</taxon>
        <taxon>Bacilli</taxon>
        <taxon>Bacillales</taxon>
        <taxon>Fictibacillaceae</taxon>
        <taxon>Fictibacillus</taxon>
    </lineage>
</organism>
<dbReference type="Pfam" id="PF00072">
    <property type="entry name" value="Response_reg"/>
    <property type="match status" value="1"/>
</dbReference>
<evidence type="ECO:0000256" key="4">
    <source>
        <dbReference type="ARBA" id="ARBA00023012"/>
    </source>
</evidence>
<evidence type="ECO:0000256" key="7">
    <source>
        <dbReference type="ARBA" id="ARBA00023159"/>
    </source>
</evidence>
<keyword evidence="13" id="KW-1185">Reference proteome</keyword>
<dbReference type="PANTHER" id="PTHR45526:SF1">
    <property type="entry name" value="TRANSCRIPTIONAL REGULATORY PROTEIN DCUR-RELATED"/>
    <property type="match status" value="1"/>
</dbReference>
<dbReference type="Proteomes" id="UP001596549">
    <property type="component" value="Unassembled WGS sequence"/>
</dbReference>
<evidence type="ECO:0000256" key="9">
    <source>
        <dbReference type="PIRNR" id="PIRNR006171"/>
    </source>
</evidence>
<gene>
    <name evidence="12" type="ORF">ACFQPF_01240</name>
</gene>
<dbReference type="EMBL" id="JBHTCP010000002">
    <property type="protein sequence ID" value="MFC7370302.1"/>
    <property type="molecule type" value="Genomic_DNA"/>
</dbReference>
<evidence type="ECO:0000256" key="6">
    <source>
        <dbReference type="ARBA" id="ARBA00023125"/>
    </source>
</evidence>
<dbReference type="InterPro" id="IPR006793">
    <property type="entry name" value="FaeA"/>
</dbReference>
<comment type="caution">
    <text evidence="12">The sequence shown here is derived from an EMBL/GenBank/DDBJ whole genome shotgun (WGS) entry which is preliminary data.</text>
</comment>
<evidence type="ECO:0000313" key="13">
    <source>
        <dbReference type="Proteomes" id="UP001596549"/>
    </source>
</evidence>
<dbReference type="InterPro" id="IPR011006">
    <property type="entry name" value="CheY-like_superfamily"/>
</dbReference>
<protein>
    <recommendedName>
        <fullName evidence="9">Transcriptional regulatory protein</fullName>
    </recommendedName>
</protein>
<dbReference type="PANTHER" id="PTHR45526">
    <property type="entry name" value="TRANSCRIPTIONAL REGULATORY PROTEIN DPIA"/>
    <property type="match status" value="1"/>
</dbReference>
<feature type="modified residue" description="4-aspartylphosphate" evidence="10">
    <location>
        <position position="54"/>
    </location>
</feature>